<evidence type="ECO:0000313" key="1">
    <source>
        <dbReference type="EMBL" id="OCT71752.1"/>
    </source>
</evidence>
<organism evidence="1 2">
    <name type="scientific">Xenopus laevis</name>
    <name type="common">African clawed frog</name>
    <dbReference type="NCBI Taxonomy" id="8355"/>
    <lineage>
        <taxon>Eukaryota</taxon>
        <taxon>Metazoa</taxon>
        <taxon>Chordata</taxon>
        <taxon>Craniata</taxon>
        <taxon>Vertebrata</taxon>
        <taxon>Euteleostomi</taxon>
        <taxon>Amphibia</taxon>
        <taxon>Batrachia</taxon>
        <taxon>Anura</taxon>
        <taxon>Pipoidea</taxon>
        <taxon>Pipidae</taxon>
        <taxon>Xenopodinae</taxon>
        <taxon>Xenopus</taxon>
        <taxon>Xenopus</taxon>
    </lineage>
</organism>
<accession>A0A974CEI0</accession>
<protein>
    <submittedName>
        <fullName evidence="1">Uncharacterized protein</fullName>
    </submittedName>
</protein>
<name>A0A974CEI0_XENLA</name>
<dbReference type="Proteomes" id="UP000694892">
    <property type="component" value="Chromosome 7L"/>
</dbReference>
<gene>
    <name evidence="1" type="ORF">XELAEV_18034730mg</name>
</gene>
<proteinExistence type="predicted"/>
<dbReference type="EMBL" id="CM004478">
    <property type="protein sequence ID" value="OCT71752.1"/>
    <property type="molecule type" value="Genomic_DNA"/>
</dbReference>
<evidence type="ECO:0000313" key="2">
    <source>
        <dbReference type="Proteomes" id="UP000694892"/>
    </source>
</evidence>
<reference evidence="2" key="1">
    <citation type="journal article" date="2016" name="Nature">
        <title>Genome evolution in the allotetraploid frog Xenopus laevis.</title>
        <authorList>
            <person name="Session A.M."/>
            <person name="Uno Y."/>
            <person name="Kwon T."/>
            <person name="Chapman J.A."/>
            <person name="Toyoda A."/>
            <person name="Takahashi S."/>
            <person name="Fukui A."/>
            <person name="Hikosaka A."/>
            <person name="Suzuki A."/>
            <person name="Kondo M."/>
            <person name="van Heeringen S.J."/>
            <person name="Quigley I."/>
            <person name="Heinz S."/>
            <person name="Ogino H."/>
            <person name="Ochi H."/>
            <person name="Hellsten U."/>
            <person name="Lyons J.B."/>
            <person name="Simakov O."/>
            <person name="Putnam N."/>
            <person name="Stites J."/>
            <person name="Kuroki Y."/>
            <person name="Tanaka T."/>
            <person name="Michiue T."/>
            <person name="Watanabe M."/>
            <person name="Bogdanovic O."/>
            <person name="Lister R."/>
            <person name="Georgiou G."/>
            <person name="Paranjpe S.S."/>
            <person name="van Kruijsbergen I."/>
            <person name="Shu S."/>
            <person name="Carlson J."/>
            <person name="Kinoshita T."/>
            <person name="Ohta Y."/>
            <person name="Mawaribuchi S."/>
            <person name="Jenkins J."/>
            <person name="Grimwood J."/>
            <person name="Schmutz J."/>
            <person name="Mitros T."/>
            <person name="Mozaffari S.V."/>
            <person name="Suzuki Y."/>
            <person name="Haramoto Y."/>
            <person name="Yamamoto T.S."/>
            <person name="Takagi C."/>
            <person name="Heald R."/>
            <person name="Miller K."/>
            <person name="Haudenschild C."/>
            <person name="Kitzman J."/>
            <person name="Nakayama T."/>
            <person name="Izutsu Y."/>
            <person name="Robert J."/>
            <person name="Fortriede J."/>
            <person name="Burns K."/>
            <person name="Lotay V."/>
            <person name="Karimi K."/>
            <person name="Yasuoka Y."/>
            <person name="Dichmann D.S."/>
            <person name="Flajnik M.F."/>
            <person name="Houston D.W."/>
            <person name="Shendure J."/>
            <person name="DuPasquier L."/>
            <person name="Vize P.D."/>
            <person name="Zorn A.M."/>
            <person name="Ito M."/>
            <person name="Marcotte E.M."/>
            <person name="Wallingford J.B."/>
            <person name="Ito Y."/>
            <person name="Asashima M."/>
            <person name="Ueno N."/>
            <person name="Matsuda Y."/>
            <person name="Veenstra G.J."/>
            <person name="Fujiyama A."/>
            <person name="Harland R.M."/>
            <person name="Taira M."/>
            <person name="Rokhsar D.S."/>
        </authorList>
    </citation>
    <scope>NUCLEOTIDE SEQUENCE [LARGE SCALE GENOMIC DNA]</scope>
    <source>
        <strain evidence="2">J</strain>
    </source>
</reference>
<dbReference type="AlphaFoldDB" id="A0A974CEI0"/>
<sequence length="86" mass="8951">MPGGGLTVLTWESLLEEVSVVWFLGWNKAQGAWAADAVLSSTIQTREARLASILLGLGSLLVNSPCPRLPSAARQCSSSSPRAAAA</sequence>